<evidence type="ECO:0000313" key="2">
    <source>
        <dbReference type="Proteomes" id="UP001062846"/>
    </source>
</evidence>
<dbReference type="EMBL" id="CM046393">
    <property type="protein sequence ID" value="KAI8550737.1"/>
    <property type="molecule type" value="Genomic_DNA"/>
</dbReference>
<gene>
    <name evidence="1" type="ORF">RHMOL_Rhmol06G0131200</name>
</gene>
<proteinExistence type="predicted"/>
<dbReference type="Proteomes" id="UP001062846">
    <property type="component" value="Chromosome 6"/>
</dbReference>
<reference evidence="1" key="1">
    <citation type="submission" date="2022-02" db="EMBL/GenBank/DDBJ databases">
        <title>Plant Genome Project.</title>
        <authorList>
            <person name="Zhang R.-G."/>
        </authorList>
    </citation>
    <scope>NUCLEOTIDE SEQUENCE</scope>
    <source>
        <strain evidence="1">AT1</strain>
    </source>
</reference>
<comment type="caution">
    <text evidence="1">The sequence shown here is derived from an EMBL/GenBank/DDBJ whole genome shotgun (WGS) entry which is preliminary data.</text>
</comment>
<evidence type="ECO:0000313" key="1">
    <source>
        <dbReference type="EMBL" id="KAI8550737.1"/>
    </source>
</evidence>
<name>A0ACC0NDP3_RHOML</name>
<accession>A0ACC0NDP3</accession>
<organism evidence="1 2">
    <name type="scientific">Rhododendron molle</name>
    <name type="common">Chinese azalea</name>
    <name type="synonym">Azalea mollis</name>
    <dbReference type="NCBI Taxonomy" id="49168"/>
    <lineage>
        <taxon>Eukaryota</taxon>
        <taxon>Viridiplantae</taxon>
        <taxon>Streptophyta</taxon>
        <taxon>Embryophyta</taxon>
        <taxon>Tracheophyta</taxon>
        <taxon>Spermatophyta</taxon>
        <taxon>Magnoliopsida</taxon>
        <taxon>eudicotyledons</taxon>
        <taxon>Gunneridae</taxon>
        <taxon>Pentapetalae</taxon>
        <taxon>asterids</taxon>
        <taxon>Ericales</taxon>
        <taxon>Ericaceae</taxon>
        <taxon>Ericoideae</taxon>
        <taxon>Rhodoreae</taxon>
        <taxon>Rhododendron</taxon>
    </lineage>
</organism>
<sequence>MLESALTLLLEGRHISEPAISNAFKSEDSVYAKFWSQLQMLLKRMLAMTLPANTNKSSLSSQQGLSGRSADVGKLKELYKMSLKSREYDQLNAMHHLWTSYSCKAVLFQSESVSGNSGSPRGCLLLSEVLTLVSQEGEGLYNFNTFLEVQSDPTVVLEKLDKKNPIVVVPSSKTSRRVADILRKSGTGALSSVVMMVVAFLLFRYRKRKESKELEEISLDLVPGMPSRFSYEDLKIMTNNFNIKLGQGGFGLVFEGTLSNGTKVAVKCLDGLV</sequence>
<keyword evidence="2" id="KW-1185">Reference proteome</keyword>
<protein>
    <submittedName>
        <fullName evidence="1">Uncharacterized protein</fullName>
    </submittedName>
</protein>